<gene>
    <name evidence="5" type="ORF">Q604_UNBC17224G0001</name>
</gene>
<feature type="non-terminal residue" evidence="5">
    <location>
        <position position="1"/>
    </location>
</feature>
<protein>
    <submittedName>
        <fullName evidence="5">Transcriptional regulator, AraC family</fullName>
    </submittedName>
</protein>
<dbReference type="PROSITE" id="PS00041">
    <property type="entry name" value="HTH_ARAC_FAMILY_1"/>
    <property type="match status" value="1"/>
</dbReference>
<evidence type="ECO:0000256" key="2">
    <source>
        <dbReference type="ARBA" id="ARBA00023125"/>
    </source>
</evidence>
<dbReference type="SMART" id="SM00342">
    <property type="entry name" value="HTH_ARAC"/>
    <property type="match status" value="1"/>
</dbReference>
<evidence type="ECO:0000259" key="4">
    <source>
        <dbReference type="PROSITE" id="PS01124"/>
    </source>
</evidence>
<dbReference type="InterPro" id="IPR018060">
    <property type="entry name" value="HTH_AraC"/>
</dbReference>
<dbReference type="InterPro" id="IPR018062">
    <property type="entry name" value="HTH_AraC-typ_CS"/>
</dbReference>
<dbReference type="EMBL" id="AZMM01017224">
    <property type="protein sequence ID" value="ETJ26818.1"/>
    <property type="molecule type" value="Genomic_DNA"/>
</dbReference>
<comment type="caution">
    <text evidence="5">The sequence shown here is derived from an EMBL/GenBank/DDBJ whole genome shotgun (WGS) entry which is preliminary data.</text>
</comment>
<evidence type="ECO:0000256" key="1">
    <source>
        <dbReference type="ARBA" id="ARBA00023015"/>
    </source>
</evidence>
<dbReference type="Pfam" id="PF12833">
    <property type="entry name" value="HTH_18"/>
    <property type="match status" value="1"/>
</dbReference>
<dbReference type="AlphaFoldDB" id="W1X993"/>
<keyword evidence="3" id="KW-0804">Transcription</keyword>
<dbReference type="SUPFAM" id="SSF46689">
    <property type="entry name" value="Homeodomain-like"/>
    <property type="match status" value="1"/>
</dbReference>
<proteinExistence type="predicted"/>
<dbReference type="Gene3D" id="1.10.10.60">
    <property type="entry name" value="Homeodomain-like"/>
    <property type="match status" value="1"/>
</dbReference>
<keyword evidence="1" id="KW-0805">Transcription regulation</keyword>
<dbReference type="InterPro" id="IPR020449">
    <property type="entry name" value="Tscrpt_reg_AraC-type_HTH"/>
</dbReference>
<dbReference type="PRINTS" id="PR00032">
    <property type="entry name" value="HTHARAC"/>
</dbReference>
<reference evidence="5" key="1">
    <citation type="submission" date="2013-12" db="EMBL/GenBank/DDBJ databases">
        <title>A Varibaculum cambriense genome reconstructed from a premature infant gut community with otherwise low bacterial novelty that shifts toward anaerobic metabolism during the third week of life.</title>
        <authorList>
            <person name="Brown C.T."/>
            <person name="Sharon I."/>
            <person name="Thomas B.C."/>
            <person name="Castelle C.J."/>
            <person name="Morowitz M.J."/>
            <person name="Banfield J.F."/>
        </authorList>
    </citation>
    <scope>NUCLEOTIDE SEQUENCE</scope>
</reference>
<evidence type="ECO:0000256" key="3">
    <source>
        <dbReference type="ARBA" id="ARBA00023163"/>
    </source>
</evidence>
<dbReference type="GO" id="GO:0043565">
    <property type="term" value="F:sequence-specific DNA binding"/>
    <property type="evidence" value="ECO:0007669"/>
    <property type="project" value="InterPro"/>
</dbReference>
<sequence length="52" mass="6216">IQFRLRKAAELLQHSTLPVLEIATQSGFNNLSNFNRQFKKYYQITPSQYRKK</sequence>
<dbReference type="InterPro" id="IPR009057">
    <property type="entry name" value="Homeodomain-like_sf"/>
</dbReference>
<accession>W1X993</accession>
<evidence type="ECO:0000313" key="5">
    <source>
        <dbReference type="EMBL" id="ETJ26818.1"/>
    </source>
</evidence>
<dbReference type="GO" id="GO:0003700">
    <property type="term" value="F:DNA-binding transcription factor activity"/>
    <property type="evidence" value="ECO:0007669"/>
    <property type="project" value="InterPro"/>
</dbReference>
<dbReference type="PANTHER" id="PTHR43280:SF2">
    <property type="entry name" value="HTH-TYPE TRANSCRIPTIONAL REGULATOR EXSA"/>
    <property type="match status" value="1"/>
</dbReference>
<dbReference type="PROSITE" id="PS01124">
    <property type="entry name" value="HTH_ARAC_FAMILY_2"/>
    <property type="match status" value="1"/>
</dbReference>
<dbReference type="PANTHER" id="PTHR43280">
    <property type="entry name" value="ARAC-FAMILY TRANSCRIPTIONAL REGULATOR"/>
    <property type="match status" value="1"/>
</dbReference>
<feature type="domain" description="HTH araC/xylS-type" evidence="4">
    <location>
        <begin position="1"/>
        <end position="52"/>
    </location>
</feature>
<keyword evidence="2" id="KW-0238">DNA-binding</keyword>
<name>W1X993_9ZZZZ</name>
<organism evidence="5">
    <name type="scientific">human gut metagenome</name>
    <dbReference type="NCBI Taxonomy" id="408170"/>
    <lineage>
        <taxon>unclassified sequences</taxon>
        <taxon>metagenomes</taxon>
        <taxon>organismal metagenomes</taxon>
    </lineage>
</organism>